<feature type="non-terminal residue" evidence="1">
    <location>
        <position position="1"/>
    </location>
</feature>
<gene>
    <name evidence="1" type="ORF">RPERSI_LOCUS15230</name>
</gene>
<comment type="caution">
    <text evidence="1">The sequence shown here is derived from an EMBL/GenBank/DDBJ whole genome shotgun (WGS) entry which is preliminary data.</text>
</comment>
<proteinExistence type="predicted"/>
<reference evidence="1" key="1">
    <citation type="submission" date="2021-06" db="EMBL/GenBank/DDBJ databases">
        <authorList>
            <person name="Kallberg Y."/>
            <person name="Tangrot J."/>
            <person name="Rosling A."/>
        </authorList>
    </citation>
    <scope>NUCLEOTIDE SEQUENCE</scope>
    <source>
        <strain evidence="1">MA461A</strain>
    </source>
</reference>
<keyword evidence="2" id="KW-1185">Reference proteome</keyword>
<evidence type="ECO:0000313" key="2">
    <source>
        <dbReference type="Proteomes" id="UP000789920"/>
    </source>
</evidence>
<dbReference type="Proteomes" id="UP000789920">
    <property type="component" value="Unassembled WGS sequence"/>
</dbReference>
<protein>
    <submittedName>
        <fullName evidence="1">3428_t:CDS:1</fullName>
    </submittedName>
</protein>
<evidence type="ECO:0000313" key="1">
    <source>
        <dbReference type="EMBL" id="CAG8761032.1"/>
    </source>
</evidence>
<accession>A0ACA9QSZ4</accession>
<dbReference type="EMBL" id="CAJVQC010036316">
    <property type="protein sequence ID" value="CAG8761032.1"/>
    <property type="molecule type" value="Genomic_DNA"/>
</dbReference>
<name>A0ACA9QSZ4_9GLOM</name>
<organism evidence="1 2">
    <name type="scientific">Racocetra persica</name>
    <dbReference type="NCBI Taxonomy" id="160502"/>
    <lineage>
        <taxon>Eukaryota</taxon>
        <taxon>Fungi</taxon>
        <taxon>Fungi incertae sedis</taxon>
        <taxon>Mucoromycota</taxon>
        <taxon>Glomeromycotina</taxon>
        <taxon>Glomeromycetes</taxon>
        <taxon>Diversisporales</taxon>
        <taxon>Gigasporaceae</taxon>
        <taxon>Racocetra</taxon>
    </lineage>
</organism>
<sequence length="144" mass="16226">EETTSDEIAPLSDNTNQTLSNVSTSSTNNRAPVRDYLLSTPDGGHKLLGVTTDNASNMIAMGHVLKERMHNKFSNINMQHFRCGAHILNIIVEEEIKSVSKEISKAWEFSIRLQNSSSLIRELKQIFEIKNQPFLMPQANVDTR</sequence>